<evidence type="ECO:0000256" key="2">
    <source>
        <dbReference type="ARBA" id="ARBA00006742"/>
    </source>
</evidence>
<dbReference type="GO" id="GO:0015031">
    <property type="term" value="P:protein transport"/>
    <property type="evidence" value="ECO:0007669"/>
    <property type="project" value="UniProtKB-KW"/>
</dbReference>
<dbReference type="PANTHER" id="PTHR33909">
    <property type="entry name" value="SEC TRANSLOCON ACCESSORY COMPLEX SUBUNIT YAJC"/>
    <property type="match status" value="1"/>
</dbReference>
<evidence type="ECO:0000256" key="7">
    <source>
        <dbReference type="ARBA" id="ARBA00022927"/>
    </source>
</evidence>
<dbReference type="KEGG" id="dfi:AXF13_02355"/>
<organism evidence="12 13">
    <name type="scientific">Desulfovibrio fairfieldensis</name>
    <dbReference type="NCBI Taxonomy" id="44742"/>
    <lineage>
        <taxon>Bacteria</taxon>
        <taxon>Pseudomonadati</taxon>
        <taxon>Thermodesulfobacteriota</taxon>
        <taxon>Desulfovibrionia</taxon>
        <taxon>Desulfovibrionales</taxon>
        <taxon>Desulfovibrionaceae</taxon>
        <taxon>Desulfovibrio</taxon>
    </lineage>
</organism>
<dbReference type="PANTHER" id="PTHR33909:SF1">
    <property type="entry name" value="SEC TRANSLOCON ACCESSORY COMPLEX SUBUNIT YAJC"/>
    <property type="match status" value="1"/>
</dbReference>
<protein>
    <recommendedName>
        <fullName evidence="3">Sec translocon accessory complex subunit YajC</fullName>
    </recommendedName>
</protein>
<proteinExistence type="inferred from homology"/>
<dbReference type="GO" id="GO:0005886">
    <property type="term" value="C:plasma membrane"/>
    <property type="evidence" value="ECO:0007669"/>
    <property type="project" value="UniProtKB-SubCell"/>
</dbReference>
<keyword evidence="5" id="KW-1003">Cell membrane</keyword>
<dbReference type="InterPro" id="IPR003849">
    <property type="entry name" value="Preprotein_translocase_YajC"/>
</dbReference>
<keyword evidence="6 11" id="KW-0812">Transmembrane</keyword>
<dbReference type="RefSeq" id="WP_062251505.1">
    <property type="nucleotide sequence ID" value="NZ_CP014229.1"/>
</dbReference>
<evidence type="ECO:0000313" key="13">
    <source>
        <dbReference type="Proteomes" id="UP000069241"/>
    </source>
</evidence>
<evidence type="ECO:0000256" key="9">
    <source>
        <dbReference type="ARBA" id="ARBA00023010"/>
    </source>
</evidence>
<evidence type="ECO:0000256" key="4">
    <source>
        <dbReference type="ARBA" id="ARBA00022448"/>
    </source>
</evidence>
<dbReference type="Pfam" id="PF02699">
    <property type="entry name" value="YajC"/>
    <property type="match status" value="1"/>
</dbReference>
<dbReference type="EMBL" id="CP014229">
    <property type="protein sequence ID" value="AMD89046.1"/>
    <property type="molecule type" value="Genomic_DNA"/>
</dbReference>
<dbReference type="SMART" id="SM01323">
    <property type="entry name" value="YajC"/>
    <property type="match status" value="1"/>
</dbReference>
<name>A0A120KLY3_9BACT</name>
<dbReference type="STRING" id="44742.AXF13_02355"/>
<evidence type="ECO:0000256" key="1">
    <source>
        <dbReference type="ARBA" id="ARBA00004162"/>
    </source>
</evidence>
<keyword evidence="9" id="KW-0811">Translocation</keyword>
<evidence type="ECO:0000256" key="8">
    <source>
        <dbReference type="ARBA" id="ARBA00022989"/>
    </source>
</evidence>
<reference evidence="13" key="1">
    <citation type="submission" date="2016-02" db="EMBL/GenBank/DDBJ databases">
        <authorList>
            <person name="Holder M.E."/>
            <person name="Ajami N.J."/>
            <person name="Petrosino J.F."/>
        </authorList>
    </citation>
    <scope>NUCLEOTIDE SEQUENCE [LARGE SCALE GENOMIC DNA]</scope>
    <source>
        <strain evidence="13">CCUG 45958</strain>
    </source>
</reference>
<keyword evidence="8 11" id="KW-1133">Transmembrane helix</keyword>
<dbReference type="NCBIfam" id="TIGR00739">
    <property type="entry name" value="yajC"/>
    <property type="match status" value="1"/>
</dbReference>
<keyword evidence="10 11" id="KW-0472">Membrane</keyword>
<sequence>MFESVAFAMGTPQAGGAPASGTDMLMQFLPLILMFVIFWFLLIRPQQKRAKAHKLMLSELKRGDHVLTSSGLIGRILEIDDEQVLLESGDAKLRISRAAIGGLLPAKGGKEAKPEEKK</sequence>
<evidence type="ECO:0000256" key="3">
    <source>
        <dbReference type="ARBA" id="ARBA00014962"/>
    </source>
</evidence>
<evidence type="ECO:0000313" key="12">
    <source>
        <dbReference type="EMBL" id="AMD89046.1"/>
    </source>
</evidence>
<dbReference type="PRINTS" id="PR01853">
    <property type="entry name" value="YAJCTRNLCASE"/>
</dbReference>
<evidence type="ECO:0000256" key="10">
    <source>
        <dbReference type="ARBA" id="ARBA00023136"/>
    </source>
</evidence>
<keyword evidence="13" id="KW-1185">Reference proteome</keyword>
<feature type="transmembrane region" description="Helical" evidence="11">
    <location>
        <begin position="24"/>
        <end position="43"/>
    </location>
</feature>
<keyword evidence="4" id="KW-0813">Transport</keyword>
<accession>A0A120KLY3</accession>
<gene>
    <name evidence="12" type="ORF">AXF13_02355</name>
</gene>
<dbReference type="AlphaFoldDB" id="A0A120KLY3"/>
<comment type="subcellular location">
    <subcellularLocation>
        <location evidence="1">Cell membrane</location>
        <topology evidence="1">Single-pass membrane protein</topology>
    </subcellularLocation>
</comment>
<dbReference type="Proteomes" id="UP000069241">
    <property type="component" value="Chromosome"/>
</dbReference>
<evidence type="ECO:0000256" key="5">
    <source>
        <dbReference type="ARBA" id="ARBA00022475"/>
    </source>
</evidence>
<evidence type="ECO:0000256" key="6">
    <source>
        <dbReference type="ARBA" id="ARBA00022692"/>
    </source>
</evidence>
<keyword evidence="7" id="KW-0653">Protein transport</keyword>
<evidence type="ECO:0000256" key="11">
    <source>
        <dbReference type="SAM" id="Phobius"/>
    </source>
</evidence>
<comment type="similarity">
    <text evidence="2">Belongs to the YajC family.</text>
</comment>